<proteinExistence type="predicted"/>
<accession>A0A8H6QV07</accession>
<evidence type="ECO:0000313" key="2">
    <source>
        <dbReference type="Proteomes" id="UP000641853"/>
    </source>
</evidence>
<name>A0A8H6QV07_9EURO</name>
<organism evidence="1 2">
    <name type="scientific">Aspergillus felis</name>
    <dbReference type="NCBI Taxonomy" id="1287682"/>
    <lineage>
        <taxon>Eukaryota</taxon>
        <taxon>Fungi</taxon>
        <taxon>Dikarya</taxon>
        <taxon>Ascomycota</taxon>
        <taxon>Pezizomycotina</taxon>
        <taxon>Eurotiomycetes</taxon>
        <taxon>Eurotiomycetidae</taxon>
        <taxon>Eurotiales</taxon>
        <taxon>Aspergillaceae</taxon>
        <taxon>Aspergillus</taxon>
        <taxon>Aspergillus subgen. Fumigati</taxon>
    </lineage>
</organism>
<dbReference type="AlphaFoldDB" id="A0A8H6QV07"/>
<comment type="caution">
    <text evidence="1">The sequence shown here is derived from an EMBL/GenBank/DDBJ whole genome shotgun (WGS) entry which is preliminary data.</text>
</comment>
<sequence>MDDRGFPDLSPRQGYIHGKLCYSRVIDLFAARSPAFSPDQSHYSRSSIHHEPHLQRESLDYSDYWDELDADPHVNVMEDARESPNPKYLCDLEAIIPERGCRNFGRDSTYSIAPRKRMPEHTSTPVLDNVPDEPYADIEMGVL</sequence>
<dbReference type="Proteomes" id="UP000641853">
    <property type="component" value="Unassembled WGS sequence"/>
</dbReference>
<dbReference type="EMBL" id="JACBAG010001833">
    <property type="protein sequence ID" value="KAF7180691.1"/>
    <property type="molecule type" value="Genomic_DNA"/>
</dbReference>
<gene>
    <name evidence="1" type="ORF">CNMCM7691_009982</name>
</gene>
<keyword evidence="2" id="KW-1185">Reference proteome</keyword>
<evidence type="ECO:0000313" key="1">
    <source>
        <dbReference type="EMBL" id="KAF7180691.1"/>
    </source>
</evidence>
<protein>
    <submittedName>
        <fullName evidence="1">Uncharacterized protein</fullName>
    </submittedName>
</protein>
<reference evidence="1" key="1">
    <citation type="submission" date="2020-06" db="EMBL/GenBank/DDBJ databases">
        <title>Draft genome sequences of strains closely related to Aspergillus parafelis and Aspergillus hiratsukae.</title>
        <authorList>
            <person name="Dos Santos R.A.C."/>
            <person name="Rivero-Menendez O."/>
            <person name="Steenwyk J.L."/>
            <person name="Mead M.E."/>
            <person name="Goldman G.H."/>
            <person name="Alastruey-Izquierdo A."/>
            <person name="Rokas A."/>
        </authorList>
    </citation>
    <scope>NUCLEOTIDE SEQUENCE</scope>
    <source>
        <strain evidence="1">CNM-CM7691</strain>
    </source>
</reference>